<comment type="caution">
    <text evidence="2">The sequence shown here is derived from an EMBL/GenBank/DDBJ whole genome shotgun (WGS) entry which is preliminary data.</text>
</comment>
<keyword evidence="1" id="KW-1133">Transmembrane helix</keyword>
<name>A0ABN0XT92_9ACTN</name>
<dbReference type="RefSeq" id="WP_344122501.1">
    <property type="nucleotide sequence ID" value="NZ_BAAABW010000028.1"/>
</dbReference>
<keyword evidence="1" id="KW-0472">Membrane</keyword>
<feature type="transmembrane region" description="Helical" evidence="1">
    <location>
        <begin position="62"/>
        <end position="80"/>
    </location>
</feature>
<protein>
    <submittedName>
        <fullName evidence="2">Uncharacterized protein</fullName>
    </submittedName>
</protein>
<feature type="transmembrane region" description="Helical" evidence="1">
    <location>
        <begin position="92"/>
        <end position="116"/>
    </location>
</feature>
<accession>A0ABN0XT92</accession>
<organism evidence="2 3">
    <name type="scientific">Streptomyces blastmyceticus</name>
    <dbReference type="NCBI Taxonomy" id="68180"/>
    <lineage>
        <taxon>Bacteria</taxon>
        <taxon>Bacillati</taxon>
        <taxon>Actinomycetota</taxon>
        <taxon>Actinomycetes</taxon>
        <taxon>Kitasatosporales</taxon>
        <taxon>Streptomycetaceae</taxon>
        <taxon>Streptomyces</taxon>
    </lineage>
</organism>
<reference evidence="2 3" key="1">
    <citation type="journal article" date="2019" name="Int. J. Syst. Evol. Microbiol.">
        <title>The Global Catalogue of Microorganisms (GCM) 10K type strain sequencing project: providing services to taxonomists for standard genome sequencing and annotation.</title>
        <authorList>
            <consortium name="The Broad Institute Genomics Platform"/>
            <consortium name="The Broad Institute Genome Sequencing Center for Infectious Disease"/>
            <person name="Wu L."/>
            <person name="Ma J."/>
        </authorList>
    </citation>
    <scope>NUCLEOTIDE SEQUENCE [LARGE SCALE GENOMIC DNA]</scope>
    <source>
        <strain evidence="2 3">JCM 4565</strain>
    </source>
</reference>
<evidence type="ECO:0000313" key="3">
    <source>
        <dbReference type="Proteomes" id="UP001500063"/>
    </source>
</evidence>
<proteinExistence type="predicted"/>
<sequence length="124" mass="12934">MKLAIGDVVRGRDDADLGVVAGIVNHGSAELVMVEGPGGMPHLARPSKLVVVARRVQPTTTVQGVVALIAVGIALLAAYIGCRSAQELGADWLLTVLSGLGGYAAVMGAHQWWVLLTGPRRFRV</sequence>
<evidence type="ECO:0000256" key="1">
    <source>
        <dbReference type="SAM" id="Phobius"/>
    </source>
</evidence>
<keyword evidence="3" id="KW-1185">Reference proteome</keyword>
<keyword evidence="1" id="KW-0812">Transmembrane</keyword>
<dbReference type="Proteomes" id="UP001500063">
    <property type="component" value="Unassembled WGS sequence"/>
</dbReference>
<dbReference type="EMBL" id="BAAABW010000028">
    <property type="protein sequence ID" value="GAA0372285.1"/>
    <property type="molecule type" value="Genomic_DNA"/>
</dbReference>
<evidence type="ECO:0000313" key="2">
    <source>
        <dbReference type="EMBL" id="GAA0372285.1"/>
    </source>
</evidence>
<gene>
    <name evidence="2" type="ORF">GCM10010319_58090</name>
</gene>